<accession>A0ABR8FUF7</accession>
<dbReference type="RefSeq" id="WP_206756983.1">
    <property type="nucleotide sequence ID" value="NZ_JACJTB010000009.1"/>
</dbReference>
<gene>
    <name evidence="1" type="ORF">H6G74_10255</name>
</gene>
<dbReference type="EMBL" id="JACJTB010000009">
    <property type="protein sequence ID" value="MBD2594708.1"/>
    <property type="molecule type" value="Genomic_DNA"/>
</dbReference>
<comment type="caution">
    <text evidence="1">The sequence shown here is derived from an EMBL/GenBank/DDBJ whole genome shotgun (WGS) entry which is preliminary data.</text>
</comment>
<organism evidence="1 2">
    <name type="scientific">Nostoc spongiaeforme FACHB-130</name>
    <dbReference type="NCBI Taxonomy" id="1357510"/>
    <lineage>
        <taxon>Bacteria</taxon>
        <taxon>Bacillati</taxon>
        <taxon>Cyanobacteriota</taxon>
        <taxon>Cyanophyceae</taxon>
        <taxon>Nostocales</taxon>
        <taxon>Nostocaceae</taxon>
        <taxon>Nostoc</taxon>
    </lineage>
</organism>
<reference evidence="1 2" key="1">
    <citation type="journal article" date="2020" name="ISME J.">
        <title>Comparative genomics reveals insights into cyanobacterial evolution and habitat adaptation.</title>
        <authorList>
            <person name="Chen M.Y."/>
            <person name="Teng W.K."/>
            <person name="Zhao L."/>
            <person name="Hu C.X."/>
            <person name="Zhou Y.K."/>
            <person name="Han B.P."/>
            <person name="Song L.R."/>
            <person name="Shu W.S."/>
        </authorList>
    </citation>
    <scope>NUCLEOTIDE SEQUENCE [LARGE SCALE GENOMIC DNA]</scope>
    <source>
        <strain evidence="1 2">FACHB-130</strain>
    </source>
</reference>
<keyword evidence="2" id="KW-1185">Reference proteome</keyword>
<dbReference type="Proteomes" id="UP000603457">
    <property type="component" value="Unassembled WGS sequence"/>
</dbReference>
<name>A0ABR8FUF7_9NOSO</name>
<evidence type="ECO:0000313" key="1">
    <source>
        <dbReference type="EMBL" id="MBD2594708.1"/>
    </source>
</evidence>
<sequence length="172" mass="20228">MYVGWNAVKLKISYCPSSMFDPLKYADELIDSKQENELLKWLRQLNDEEKFTFVWRVLNANPWQGCKLAKRSQLKPIFLEVILANGLVYGDASTVEWYIKAVLPNLGYKRVLEIIKAQIDIAPLCVYKTLYWLPWLYRNQSTQLKNEICTLIEEFNQKYPNYEPRRGTGTHA</sequence>
<proteinExistence type="predicted"/>
<protein>
    <submittedName>
        <fullName evidence="1">Uncharacterized protein</fullName>
    </submittedName>
</protein>
<evidence type="ECO:0000313" key="2">
    <source>
        <dbReference type="Proteomes" id="UP000603457"/>
    </source>
</evidence>